<name>A0A510ULG9_ALIFS</name>
<evidence type="ECO:0000259" key="2">
    <source>
        <dbReference type="SMART" id="SM00672"/>
    </source>
</evidence>
<dbReference type="PANTHER" id="PTHR12203">
    <property type="entry name" value="KDEL LYS-ASP-GLU-LEU CONTAINING - RELATED"/>
    <property type="match status" value="1"/>
</dbReference>
<dbReference type="InterPro" id="IPR006598">
    <property type="entry name" value="CAP10"/>
</dbReference>
<accession>A0A510ULG9</accession>
<dbReference type="EMBL" id="BJTZ01000008">
    <property type="protein sequence ID" value="GEK13725.1"/>
    <property type="molecule type" value="Genomic_DNA"/>
</dbReference>
<keyword evidence="1" id="KW-0808">Transferase</keyword>
<reference evidence="3 4" key="1">
    <citation type="submission" date="2019-07" db="EMBL/GenBank/DDBJ databases">
        <title>Whole genome shotgun sequence of Aliivibrio fischeri NBRC 101058.</title>
        <authorList>
            <person name="Hosoyama A."/>
            <person name="Uohara A."/>
            <person name="Ohji S."/>
            <person name="Ichikawa N."/>
        </authorList>
    </citation>
    <scope>NUCLEOTIDE SEQUENCE [LARGE SCALE GENOMIC DNA]</scope>
    <source>
        <strain evidence="3 4">NBRC 101058</strain>
    </source>
</reference>
<evidence type="ECO:0000256" key="1">
    <source>
        <dbReference type="ARBA" id="ARBA00022679"/>
    </source>
</evidence>
<feature type="domain" description="Glycosyl transferase CAP10" evidence="2">
    <location>
        <begin position="68"/>
        <end position="307"/>
    </location>
</feature>
<dbReference type="RefSeq" id="WP_146863780.1">
    <property type="nucleotide sequence ID" value="NZ_BJTZ01000008.1"/>
</dbReference>
<proteinExistence type="predicted"/>
<protein>
    <submittedName>
        <fullName evidence="3">LPS A protein</fullName>
    </submittedName>
</protein>
<dbReference type="Proteomes" id="UP000321787">
    <property type="component" value="Unassembled WGS sequence"/>
</dbReference>
<dbReference type="Pfam" id="PF05686">
    <property type="entry name" value="Glyco_transf_90"/>
    <property type="match status" value="1"/>
</dbReference>
<dbReference type="InterPro" id="IPR051091">
    <property type="entry name" value="O-Glucosyltr/Glycosyltrsf_90"/>
</dbReference>
<dbReference type="GO" id="GO:0016740">
    <property type="term" value="F:transferase activity"/>
    <property type="evidence" value="ECO:0007669"/>
    <property type="project" value="UniProtKB-KW"/>
</dbReference>
<dbReference type="PANTHER" id="PTHR12203:SF35">
    <property type="entry name" value="PROTEIN O-GLUCOSYLTRANSFERASE 1"/>
    <property type="match status" value="1"/>
</dbReference>
<dbReference type="AlphaFoldDB" id="A0A510ULG9"/>
<dbReference type="SMART" id="SM00672">
    <property type="entry name" value="CAP10"/>
    <property type="match status" value="1"/>
</dbReference>
<evidence type="ECO:0000313" key="3">
    <source>
        <dbReference type="EMBL" id="GEK13725.1"/>
    </source>
</evidence>
<sequence length="317" mass="36563">MSLKKFRYYVANGSITIIPAFILQALGKKTLQSKTSFDQDYIEQRVNYYNKLDAPFSVDSQEATQVSQFKKTGGSAYYLDLFKVIKAFSPSYFFNYINGDVIDVPAEPSFLKSRPIDGDNAASILLKLNAIRHYNFINDNKSFQEKKDAVVWRGTGFRPNRRLLLSTHFNDPKCNIGRVDTKDDSKEQLGYVLPSMSIEEQLEYKFILSLEGMDVATNLKWIMSSNSLCFTPKLRYETWFMEGKLQAGIHFVEVKDDFSDLIEKMDYYTKHEDEALEIIKNANQWVEQFKDSKREKLISLLVAQKYFDLSGQSSAKS</sequence>
<comment type="caution">
    <text evidence="3">The sequence shown here is derived from an EMBL/GenBank/DDBJ whole genome shotgun (WGS) entry which is preliminary data.</text>
</comment>
<organism evidence="3 4">
    <name type="scientific">Aliivibrio fischeri</name>
    <name type="common">Vibrio fischeri</name>
    <dbReference type="NCBI Taxonomy" id="668"/>
    <lineage>
        <taxon>Bacteria</taxon>
        <taxon>Pseudomonadati</taxon>
        <taxon>Pseudomonadota</taxon>
        <taxon>Gammaproteobacteria</taxon>
        <taxon>Vibrionales</taxon>
        <taxon>Vibrionaceae</taxon>
        <taxon>Aliivibrio</taxon>
    </lineage>
</organism>
<gene>
    <name evidence="3" type="ORF">AFI02nite_17610</name>
</gene>
<evidence type="ECO:0000313" key="4">
    <source>
        <dbReference type="Proteomes" id="UP000321787"/>
    </source>
</evidence>